<dbReference type="RefSeq" id="WP_058987240.1">
    <property type="nucleotide sequence ID" value="NZ_LN606600.1"/>
</dbReference>
<reference evidence="2" key="1">
    <citation type="submission" date="2014-09" db="EMBL/GenBank/DDBJ databases">
        <authorList>
            <person name="Illeghems K.G."/>
        </authorList>
    </citation>
    <scope>NUCLEOTIDE SEQUENCE [LARGE SCALE GENOMIC DNA]</scope>
    <source>
        <strain evidence="2">108B</strain>
    </source>
</reference>
<protein>
    <recommendedName>
        <fullName evidence="3">Sulfotransferase family protein</fullName>
    </recommendedName>
</protein>
<gene>
    <name evidence="1" type="ORF">ASN_877</name>
</gene>
<dbReference type="Pfam" id="PF03567">
    <property type="entry name" value="Sulfotransfer_2"/>
    <property type="match status" value="1"/>
</dbReference>
<name>A0A0U5ETL5_9PROT</name>
<dbReference type="KEGG" id="asz:ASN_877"/>
<evidence type="ECO:0008006" key="3">
    <source>
        <dbReference type="Google" id="ProtNLM"/>
    </source>
</evidence>
<dbReference type="EMBL" id="LN606600">
    <property type="protein sequence ID" value="CEF40278.1"/>
    <property type="molecule type" value="Genomic_DNA"/>
</dbReference>
<accession>A0A0U5ETL5</accession>
<evidence type="ECO:0000313" key="2">
    <source>
        <dbReference type="Proteomes" id="UP000056109"/>
    </source>
</evidence>
<proteinExistence type="predicted"/>
<dbReference type="PATRIC" id="fig|446692.3.peg.868"/>
<dbReference type="GO" id="GO:0008146">
    <property type="term" value="F:sulfotransferase activity"/>
    <property type="evidence" value="ECO:0007669"/>
    <property type="project" value="InterPro"/>
</dbReference>
<dbReference type="GO" id="GO:0016020">
    <property type="term" value="C:membrane"/>
    <property type="evidence" value="ECO:0007669"/>
    <property type="project" value="InterPro"/>
</dbReference>
<dbReference type="InterPro" id="IPR005331">
    <property type="entry name" value="Sulfotransferase"/>
</dbReference>
<dbReference type="AlphaFoldDB" id="A0A0U5ETL5"/>
<keyword evidence="2" id="KW-1185">Reference proteome</keyword>
<evidence type="ECO:0000313" key="1">
    <source>
        <dbReference type="EMBL" id="CEF40278.1"/>
    </source>
</evidence>
<sequence>MPSTFSRITTQAQALRKKTMERLCGVTLHGDLQERYVDWNLSLPLGKKREERLRIIRDTGVLFIHVPKNAGSAITQDLYGCRMRHESIRYYLRHAPDLVYTLPSFALWRDPVERFLSAYDFIRNGGGSEIRLHPDFVKHYADLTTLDRMIEFVAGASSIYKLDHVLRPQTWYLTDRQGNFAIQMLFDMKDINHLHAFVPGLRQGNVRRFNTTQRFTTQIPQSQKDKIISLYKDDYQLQAYIKPVHAYSATARPVLPTHNAAALSADIKSTGAFVIPTEPALAFSAALSANTMAAQR</sequence>
<organism evidence="1 2">
    <name type="scientific">Acetobacter senegalensis</name>
    <dbReference type="NCBI Taxonomy" id="446692"/>
    <lineage>
        <taxon>Bacteria</taxon>
        <taxon>Pseudomonadati</taxon>
        <taxon>Pseudomonadota</taxon>
        <taxon>Alphaproteobacteria</taxon>
        <taxon>Acetobacterales</taxon>
        <taxon>Acetobacteraceae</taxon>
        <taxon>Acetobacter</taxon>
    </lineage>
</organism>
<dbReference type="Proteomes" id="UP000056109">
    <property type="component" value="Chromosome I"/>
</dbReference>
<dbReference type="GeneID" id="34782017"/>